<evidence type="ECO:0000256" key="4">
    <source>
        <dbReference type="ARBA" id="ARBA00022722"/>
    </source>
</evidence>
<dbReference type="InterPro" id="IPR036279">
    <property type="entry name" value="5-3_exonuclease_C_sf"/>
</dbReference>
<dbReference type="Gene3D" id="1.10.150.20">
    <property type="entry name" value="5' to 3' exonuclease, C-terminal subdomain"/>
    <property type="match status" value="1"/>
</dbReference>
<dbReference type="PANTHER" id="PTHR11081:SF70">
    <property type="entry name" value="FLAP ENDONUCLEASE GEN HOMOLOG 1"/>
    <property type="match status" value="1"/>
</dbReference>
<dbReference type="Proteomes" id="UP001174136">
    <property type="component" value="Unassembled WGS sequence"/>
</dbReference>
<feature type="compositionally biased region" description="Polar residues" evidence="15">
    <location>
        <begin position="773"/>
        <end position="794"/>
    </location>
</feature>
<feature type="compositionally biased region" description="Basic and acidic residues" evidence="15">
    <location>
        <begin position="761"/>
        <end position="771"/>
    </location>
</feature>
<dbReference type="FunFam" id="3.40.50.1010:FF:000024">
    <property type="entry name" value="flap endonuclease GEN homolog 1"/>
    <property type="match status" value="1"/>
</dbReference>
<dbReference type="InterPro" id="IPR041012">
    <property type="entry name" value="GEN_chromo"/>
</dbReference>
<keyword evidence="7" id="KW-0227">DNA damage</keyword>
<sequence length="880" mass="96478">MGVKGLWHIIRPIAESVPLYSLTGKTLAVDLSLWVCEAQHVQGMIGKVTKPHLRNLFFRVSSLTLMGVKLVFVMEGEAPKLKAETMSKRTEQRCGGKAAPKPTKSTGRGRFDAVLRECAEMLDCLGVPWVTAAGEAEAMCAYLDSQGLVDGCITNDGDAFLYGAKTDPLVDCYQTSRIQSELHLSRENLVGLAILLGCDYIPKGIPGVRKQNVLKLVQTLKGETLLQRFRKWREEGPCVPEGATKKVPHCNLCRHPGSAKAHERRGCMLCHSQQFCQPQDFDYQCPCDWHSTQQIQQANSFEAAIREQIIEEFLISKDKHVPNFRRLKPNLLPMQNFAYRKMEWPKHYTSKKLLVLMTYAELMNRICQKEASTLIKPLRILKPRVRNDVACFEIVWRTPEHYAFPEDDPAEGQDEVRTVEEGALFSRAYPDMVDCYRLDKDLAEENKTKKKKVKSKKEKPTDMCDGLTDLLAQMNLQSSAALNLDASEQSAPPPPQTATTTPEHSPETILLDTPVPQTQHLKPGDCHPSHSEESDSSPLLHFDATASPSLSSIINRLHLSDIDWDGSSFTSSPPARPAPSVSVPEPQAAPGKGGGGGVEKNLPTGGVALKAGRVGPGPAQEMSYMEVSLRERLLMRNMANMDISSQTKTDEDLATQRLLYRAQSQGPLRGPAPVKAATNTQLSHKCHVVDGKKTAECGQSGADEAYRDHHISKRGAVPLARVHSKGVDGGSGACKPQTHSDRVCVTLTSASLIPRRCHSDPVIRGDGDRKPLPQSTKRSVCTTACSSSEDSGAENQPAGIQRKAKSKPLRHMKLKPTSKATMAPKTAANGAPDVFITCAPSSPVTALDCSSDDSLSCSDSPLPLAERVRLKYLMNAKESH</sequence>
<dbReference type="SMART" id="SM00484">
    <property type="entry name" value="XPGI"/>
    <property type="match status" value="1"/>
</dbReference>
<evidence type="ECO:0000256" key="8">
    <source>
        <dbReference type="ARBA" id="ARBA00022801"/>
    </source>
</evidence>
<feature type="compositionally biased region" description="Basic and acidic residues" evidence="15">
    <location>
        <begin position="522"/>
        <end position="533"/>
    </location>
</feature>
<evidence type="ECO:0000256" key="2">
    <source>
        <dbReference type="ARBA" id="ARBA00004123"/>
    </source>
</evidence>
<organism evidence="18 19">
    <name type="scientific">Merluccius polli</name>
    <name type="common">Benguela hake</name>
    <name type="synonym">Merluccius cadenati</name>
    <dbReference type="NCBI Taxonomy" id="89951"/>
    <lineage>
        <taxon>Eukaryota</taxon>
        <taxon>Metazoa</taxon>
        <taxon>Chordata</taxon>
        <taxon>Craniata</taxon>
        <taxon>Vertebrata</taxon>
        <taxon>Euteleostomi</taxon>
        <taxon>Actinopterygii</taxon>
        <taxon>Neopterygii</taxon>
        <taxon>Teleostei</taxon>
        <taxon>Neoteleostei</taxon>
        <taxon>Acanthomorphata</taxon>
        <taxon>Zeiogadaria</taxon>
        <taxon>Gadariae</taxon>
        <taxon>Gadiformes</taxon>
        <taxon>Gadoidei</taxon>
        <taxon>Merlucciidae</taxon>
        <taxon>Merluccius</taxon>
    </lineage>
</organism>
<evidence type="ECO:0000256" key="13">
    <source>
        <dbReference type="ARBA" id="ARBA00063132"/>
    </source>
</evidence>
<dbReference type="GO" id="GO:0046872">
    <property type="term" value="F:metal ion binding"/>
    <property type="evidence" value="ECO:0007669"/>
    <property type="project" value="UniProtKB-KW"/>
</dbReference>
<keyword evidence="9" id="KW-0460">Magnesium</keyword>
<feature type="domain" description="XPG-I" evidence="16">
    <location>
        <begin position="123"/>
        <end position="184"/>
    </location>
</feature>
<keyword evidence="6 18" id="KW-0255">Endonuclease</keyword>
<keyword evidence="10" id="KW-0234">DNA repair</keyword>
<keyword evidence="8" id="KW-0378">Hydrolase</keyword>
<comment type="similarity">
    <text evidence="12">Belongs to the XPG/RAD2 endonuclease family. GEN subfamily.</text>
</comment>
<evidence type="ECO:0000256" key="7">
    <source>
        <dbReference type="ARBA" id="ARBA00022763"/>
    </source>
</evidence>
<accession>A0AA47MWU6</accession>
<proteinExistence type="inferred from homology"/>
<name>A0AA47MWU6_MERPO</name>
<dbReference type="SUPFAM" id="SSF88723">
    <property type="entry name" value="PIN domain-like"/>
    <property type="match status" value="1"/>
</dbReference>
<evidence type="ECO:0000259" key="17">
    <source>
        <dbReference type="SMART" id="SM00485"/>
    </source>
</evidence>
<evidence type="ECO:0000256" key="1">
    <source>
        <dbReference type="ARBA" id="ARBA00001946"/>
    </source>
</evidence>
<feature type="region of interest" description="Disordered" evidence="15">
    <location>
        <begin position="761"/>
        <end position="808"/>
    </location>
</feature>
<comment type="subcellular location">
    <subcellularLocation>
        <location evidence="2">Nucleus</location>
    </subcellularLocation>
</comment>
<dbReference type="GO" id="GO:0005634">
    <property type="term" value="C:nucleus"/>
    <property type="evidence" value="ECO:0007669"/>
    <property type="project" value="UniProtKB-SubCell"/>
</dbReference>
<evidence type="ECO:0000256" key="3">
    <source>
        <dbReference type="ARBA" id="ARBA00022553"/>
    </source>
</evidence>
<dbReference type="InterPro" id="IPR006085">
    <property type="entry name" value="XPG_DNA_repair_N"/>
</dbReference>
<evidence type="ECO:0000256" key="6">
    <source>
        <dbReference type="ARBA" id="ARBA00022759"/>
    </source>
</evidence>
<feature type="compositionally biased region" description="Basic and acidic residues" evidence="15">
    <location>
        <begin position="84"/>
        <end position="94"/>
    </location>
</feature>
<dbReference type="FunFam" id="1.10.150.20:FF:000030">
    <property type="entry name" value="Flap endonuclease GEN-like 1"/>
    <property type="match status" value="1"/>
</dbReference>
<comment type="subunit">
    <text evidence="13">Largely monomeric, dimerizes on the Holliday junction and the first nick occurs upon dimerization at the junction.</text>
</comment>
<dbReference type="AlphaFoldDB" id="A0AA47MWU6"/>
<evidence type="ECO:0000256" key="12">
    <source>
        <dbReference type="ARBA" id="ARBA00038112"/>
    </source>
</evidence>
<dbReference type="Gene3D" id="3.40.50.1010">
    <property type="entry name" value="5'-nuclease"/>
    <property type="match status" value="1"/>
</dbReference>
<feature type="domain" description="XPG N-terminal" evidence="17">
    <location>
        <begin position="1"/>
        <end position="96"/>
    </location>
</feature>
<gene>
    <name evidence="18" type="primary">Gen1</name>
    <name evidence="18" type="ORF">N1851_012888</name>
</gene>
<evidence type="ECO:0000256" key="11">
    <source>
        <dbReference type="ARBA" id="ARBA00023242"/>
    </source>
</evidence>
<dbReference type="Pfam" id="PF00752">
    <property type="entry name" value="XPG_N"/>
    <property type="match status" value="1"/>
</dbReference>
<evidence type="ECO:0000313" key="19">
    <source>
        <dbReference type="Proteomes" id="UP001174136"/>
    </source>
</evidence>
<comment type="cofactor">
    <cofactor evidence="1">
        <name>Mg(2+)</name>
        <dbReference type="ChEBI" id="CHEBI:18420"/>
    </cofactor>
</comment>
<feature type="region of interest" description="Disordered" evidence="15">
    <location>
        <begin position="486"/>
        <end position="542"/>
    </location>
</feature>
<evidence type="ECO:0000256" key="15">
    <source>
        <dbReference type="SAM" id="MobiDB-lite"/>
    </source>
</evidence>
<dbReference type="GO" id="GO:0017108">
    <property type="term" value="F:5'-flap endonuclease activity"/>
    <property type="evidence" value="ECO:0007669"/>
    <property type="project" value="TreeGrafter"/>
</dbReference>
<dbReference type="PANTHER" id="PTHR11081">
    <property type="entry name" value="FLAP ENDONUCLEASE FAMILY MEMBER"/>
    <property type="match status" value="1"/>
</dbReference>
<dbReference type="SMART" id="SM00485">
    <property type="entry name" value="XPGN"/>
    <property type="match status" value="1"/>
</dbReference>
<dbReference type="EMBL" id="JAOPHQ010002290">
    <property type="protein sequence ID" value="KAK0147640.1"/>
    <property type="molecule type" value="Genomic_DNA"/>
</dbReference>
<keyword evidence="5" id="KW-0479">Metal-binding</keyword>
<evidence type="ECO:0000313" key="18">
    <source>
        <dbReference type="EMBL" id="KAK0147640.1"/>
    </source>
</evidence>
<feature type="compositionally biased region" description="Low complexity" evidence="15">
    <location>
        <begin position="567"/>
        <end position="586"/>
    </location>
</feature>
<dbReference type="PRINTS" id="PR00853">
    <property type="entry name" value="XPGRADSUPER"/>
</dbReference>
<feature type="region of interest" description="Disordered" evidence="15">
    <location>
        <begin position="84"/>
        <end position="107"/>
    </location>
</feature>
<dbReference type="InterPro" id="IPR006084">
    <property type="entry name" value="XPG/Rad2"/>
</dbReference>
<dbReference type="Pfam" id="PF00867">
    <property type="entry name" value="XPG_I"/>
    <property type="match status" value="1"/>
</dbReference>
<dbReference type="GO" id="GO:0006281">
    <property type="term" value="P:DNA repair"/>
    <property type="evidence" value="ECO:0007669"/>
    <property type="project" value="UniProtKB-KW"/>
</dbReference>
<dbReference type="InterPro" id="IPR029060">
    <property type="entry name" value="PIN-like_dom_sf"/>
</dbReference>
<dbReference type="GO" id="GO:0000400">
    <property type="term" value="F:four-way junction DNA binding"/>
    <property type="evidence" value="ECO:0007669"/>
    <property type="project" value="UniProtKB-ARBA"/>
</dbReference>
<dbReference type="InterPro" id="IPR006086">
    <property type="entry name" value="XPG-I_dom"/>
</dbReference>
<keyword evidence="11" id="KW-0539">Nucleus</keyword>
<evidence type="ECO:0000256" key="10">
    <source>
        <dbReference type="ARBA" id="ARBA00023204"/>
    </source>
</evidence>
<feature type="region of interest" description="Disordered" evidence="15">
    <location>
        <begin position="567"/>
        <end position="605"/>
    </location>
</feature>
<evidence type="ECO:0000259" key="16">
    <source>
        <dbReference type="SMART" id="SM00484"/>
    </source>
</evidence>
<evidence type="ECO:0000256" key="9">
    <source>
        <dbReference type="ARBA" id="ARBA00022842"/>
    </source>
</evidence>
<reference evidence="18" key="1">
    <citation type="journal article" date="2023" name="Front. Mar. Sci.">
        <title>A new Merluccius polli reference genome to investigate the effects of global change in West African waters.</title>
        <authorList>
            <person name="Mateo J.L."/>
            <person name="Blanco-Fernandez C."/>
            <person name="Garcia-Vazquez E."/>
            <person name="Machado-Schiaffino G."/>
        </authorList>
    </citation>
    <scope>NUCLEOTIDE SEQUENCE</scope>
    <source>
        <strain evidence="18">C29</strain>
        <tissue evidence="18">Fin</tissue>
    </source>
</reference>
<comment type="caution">
    <text evidence="18">The sequence shown here is derived from an EMBL/GenBank/DDBJ whole genome shotgun (WGS) entry which is preliminary data.</text>
</comment>
<dbReference type="Pfam" id="PF18704">
    <property type="entry name" value="Chromo_2"/>
    <property type="match status" value="1"/>
</dbReference>
<evidence type="ECO:0000256" key="14">
    <source>
        <dbReference type="ARBA" id="ARBA00070188"/>
    </source>
</evidence>
<keyword evidence="3" id="KW-0597">Phosphoprotein</keyword>
<protein>
    <recommendedName>
        <fullName evidence="14">Flap endonuclease GEN homolog 1</fullName>
    </recommendedName>
</protein>
<dbReference type="SUPFAM" id="SSF47807">
    <property type="entry name" value="5' to 3' exonuclease, C-terminal subdomain"/>
    <property type="match status" value="1"/>
</dbReference>
<dbReference type="CDD" id="cd09869">
    <property type="entry name" value="PIN_GEN1"/>
    <property type="match status" value="1"/>
</dbReference>
<dbReference type="GO" id="GO:0008821">
    <property type="term" value="F:crossover junction DNA endonuclease activity"/>
    <property type="evidence" value="ECO:0007669"/>
    <property type="project" value="UniProtKB-ARBA"/>
</dbReference>
<keyword evidence="4" id="KW-0540">Nuclease</keyword>
<keyword evidence="19" id="KW-1185">Reference proteome</keyword>
<evidence type="ECO:0000256" key="5">
    <source>
        <dbReference type="ARBA" id="ARBA00022723"/>
    </source>
</evidence>